<organism evidence="2">
    <name type="scientific">Sesamum latifolium</name>
    <dbReference type="NCBI Taxonomy" id="2727402"/>
    <lineage>
        <taxon>Eukaryota</taxon>
        <taxon>Viridiplantae</taxon>
        <taxon>Streptophyta</taxon>
        <taxon>Embryophyta</taxon>
        <taxon>Tracheophyta</taxon>
        <taxon>Spermatophyta</taxon>
        <taxon>Magnoliopsida</taxon>
        <taxon>eudicotyledons</taxon>
        <taxon>Gunneridae</taxon>
        <taxon>Pentapetalae</taxon>
        <taxon>asterids</taxon>
        <taxon>lamiids</taxon>
        <taxon>Lamiales</taxon>
        <taxon>Pedaliaceae</taxon>
        <taxon>Sesamum</taxon>
    </lineage>
</organism>
<evidence type="ECO:0000256" key="1">
    <source>
        <dbReference type="SAM" id="MobiDB-lite"/>
    </source>
</evidence>
<feature type="compositionally biased region" description="Basic and acidic residues" evidence="1">
    <location>
        <begin position="18"/>
        <end position="29"/>
    </location>
</feature>
<comment type="caution">
    <text evidence="2">The sequence shown here is derived from an EMBL/GenBank/DDBJ whole genome shotgun (WGS) entry which is preliminary data.</text>
</comment>
<accession>A0AAW2YAV8</accession>
<reference evidence="2" key="2">
    <citation type="journal article" date="2024" name="Plant">
        <title>Genomic evolution and insights into agronomic trait innovations of Sesamum species.</title>
        <authorList>
            <person name="Miao H."/>
            <person name="Wang L."/>
            <person name="Qu L."/>
            <person name="Liu H."/>
            <person name="Sun Y."/>
            <person name="Le M."/>
            <person name="Wang Q."/>
            <person name="Wei S."/>
            <person name="Zheng Y."/>
            <person name="Lin W."/>
            <person name="Duan Y."/>
            <person name="Cao H."/>
            <person name="Xiong S."/>
            <person name="Wang X."/>
            <person name="Wei L."/>
            <person name="Li C."/>
            <person name="Ma Q."/>
            <person name="Ju M."/>
            <person name="Zhao R."/>
            <person name="Li G."/>
            <person name="Mu C."/>
            <person name="Tian Q."/>
            <person name="Mei H."/>
            <person name="Zhang T."/>
            <person name="Gao T."/>
            <person name="Zhang H."/>
        </authorList>
    </citation>
    <scope>NUCLEOTIDE SEQUENCE</scope>
    <source>
        <strain evidence="2">KEN1</strain>
    </source>
</reference>
<gene>
    <name evidence="2" type="ORF">Slati_0175500</name>
</gene>
<reference evidence="2" key="1">
    <citation type="submission" date="2020-06" db="EMBL/GenBank/DDBJ databases">
        <authorList>
            <person name="Li T."/>
            <person name="Hu X."/>
            <person name="Zhang T."/>
            <person name="Song X."/>
            <person name="Zhang H."/>
            <person name="Dai N."/>
            <person name="Sheng W."/>
            <person name="Hou X."/>
            <person name="Wei L."/>
        </authorList>
    </citation>
    <scope>NUCLEOTIDE SEQUENCE</scope>
    <source>
        <strain evidence="2">KEN1</strain>
        <tissue evidence="2">Leaf</tissue>
    </source>
</reference>
<feature type="region of interest" description="Disordered" evidence="1">
    <location>
        <begin position="1"/>
        <end position="29"/>
    </location>
</feature>
<evidence type="ECO:0000313" key="2">
    <source>
        <dbReference type="EMBL" id="KAL0462879.1"/>
    </source>
</evidence>
<proteinExistence type="predicted"/>
<dbReference type="EMBL" id="JACGWN010000001">
    <property type="protein sequence ID" value="KAL0462879.1"/>
    <property type="molecule type" value="Genomic_DNA"/>
</dbReference>
<sequence length="94" mass="10169">MAASFHRLINEKEEEVEGKEGKTSSPGEEGRVVIDLVVVPSSSMVDWGSSTLKSSHITQLRREFSIPNSMVINTPGPDGHAPSPPANYLSFFVA</sequence>
<protein>
    <submittedName>
        <fullName evidence="2">Uncharacterized protein</fullName>
    </submittedName>
</protein>
<name>A0AAW2YAV8_9LAMI</name>
<dbReference type="AlphaFoldDB" id="A0AAW2YAV8"/>